<keyword evidence="6" id="KW-0256">Endoplasmic reticulum</keyword>
<evidence type="ECO:0000256" key="5">
    <source>
        <dbReference type="ARBA" id="ARBA00022729"/>
    </source>
</evidence>
<name>A0A9P4UJX2_9PEZI</name>
<dbReference type="EMBL" id="MU003824">
    <property type="protein sequence ID" value="KAF2718437.1"/>
    <property type="molecule type" value="Genomic_DNA"/>
</dbReference>
<accession>A0A9P4UJX2</accession>
<evidence type="ECO:0000256" key="7">
    <source>
        <dbReference type="ARBA" id="ARBA00022989"/>
    </source>
</evidence>
<evidence type="ECO:0000256" key="4">
    <source>
        <dbReference type="ARBA" id="ARBA00022692"/>
    </source>
</evidence>
<feature type="chain" id="PRO_5040108188" description="Oligosaccharyl transferase subunit" evidence="10">
    <location>
        <begin position="19"/>
        <end position="330"/>
    </location>
</feature>
<dbReference type="Proteomes" id="UP000799441">
    <property type="component" value="Unassembled WGS sequence"/>
</dbReference>
<dbReference type="FunFam" id="3.40.30.10:FF:000302">
    <property type="entry name" value="Oligosaccharyl transferase subunit (Gamma), putative"/>
    <property type="match status" value="1"/>
</dbReference>
<sequence length="330" mass="36508">MKLLQLVTAALLPLSSLAAKKSKDGSTFDVYNAKQLSNGGPLKLNDDSYAKLTATPRDYSVAVLLTARDARFGCKLCNEFQPEWDQLGKQWSKGDKQAESRLVWGTLDFMDGKGVFQSLMLQTAPVLVFFHPTSGPFARADTSPVRYDFTNDQADANPIHAWIARQLPDRPHPEYRKPINYVKISVTVVALLGGITFLSVAAPYILPVIQNRNLWATICIIAVLLFTSGHMFNHIRKVPYVSGDGKGGISYFAGGFQNQFGLETQIVAAMYGVLSFATISLALKVPRMSDARNQQIAVFVWGAVILAMYSFLLSVFRIKNGGYPFWLPPF</sequence>
<comment type="similarity">
    <text evidence="3">Belongs to the OST3/OST6 family.</text>
</comment>
<comment type="subcellular location">
    <subcellularLocation>
        <location evidence="2">Endoplasmic reticulum membrane</location>
        <topology evidence="2">Multi-pass membrane protein</topology>
    </subcellularLocation>
</comment>
<dbReference type="PANTHER" id="PTHR12692">
    <property type="entry name" value="DOLICHYL-DIPHOSPHOOLIGOSACCHARIDE--PROTEIN GLYCOSYLTRANSFERASE-RELATED"/>
    <property type="match status" value="1"/>
</dbReference>
<evidence type="ECO:0000256" key="2">
    <source>
        <dbReference type="ARBA" id="ARBA00004477"/>
    </source>
</evidence>
<feature type="transmembrane region" description="Helical" evidence="9">
    <location>
        <begin position="266"/>
        <end position="285"/>
    </location>
</feature>
<evidence type="ECO:0008006" key="13">
    <source>
        <dbReference type="Google" id="ProtNLM"/>
    </source>
</evidence>
<comment type="caution">
    <text evidence="11">The sequence shown here is derived from an EMBL/GenBank/DDBJ whole genome shotgun (WGS) entry which is preliminary data.</text>
</comment>
<reference evidence="11" key="1">
    <citation type="journal article" date="2020" name="Stud. Mycol.">
        <title>101 Dothideomycetes genomes: a test case for predicting lifestyles and emergence of pathogens.</title>
        <authorList>
            <person name="Haridas S."/>
            <person name="Albert R."/>
            <person name="Binder M."/>
            <person name="Bloem J."/>
            <person name="Labutti K."/>
            <person name="Salamov A."/>
            <person name="Andreopoulos B."/>
            <person name="Baker S."/>
            <person name="Barry K."/>
            <person name="Bills G."/>
            <person name="Bluhm B."/>
            <person name="Cannon C."/>
            <person name="Castanera R."/>
            <person name="Culley D."/>
            <person name="Daum C."/>
            <person name="Ezra D."/>
            <person name="Gonzalez J."/>
            <person name="Henrissat B."/>
            <person name="Kuo A."/>
            <person name="Liang C."/>
            <person name="Lipzen A."/>
            <person name="Lutzoni F."/>
            <person name="Magnuson J."/>
            <person name="Mondo S."/>
            <person name="Nolan M."/>
            <person name="Ohm R."/>
            <person name="Pangilinan J."/>
            <person name="Park H.-J."/>
            <person name="Ramirez L."/>
            <person name="Alfaro M."/>
            <person name="Sun H."/>
            <person name="Tritt A."/>
            <person name="Yoshinaga Y."/>
            <person name="Zwiers L.-H."/>
            <person name="Turgeon B."/>
            <person name="Goodwin S."/>
            <person name="Spatafora J."/>
            <person name="Crous P."/>
            <person name="Grigoriev I."/>
        </authorList>
    </citation>
    <scope>NUCLEOTIDE SEQUENCE</scope>
    <source>
        <strain evidence="11">CBS 116435</strain>
    </source>
</reference>
<feature type="signal peptide" evidence="10">
    <location>
        <begin position="1"/>
        <end position="18"/>
    </location>
</feature>
<dbReference type="PANTHER" id="PTHR12692:SF0">
    <property type="entry name" value="GH11935P"/>
    <property type="match status" value="1"/>
</dbReference>
<dbReference type="OrthoDB" id="67566at2759"/>
<keyword evidence="12" id="KW-1185">Reference proteome</keyword>
<dbReference type="Gene3D" id="3.40.30.10">
    <property type="entry name" value="Glutaredoxin"/>
    <property type="match status" value="1"/>
</dbReference>
<comment type="function">
    <text evidence="1">Subunit of the oligosaccharyl transferase (OST) complex that catalyzes the initial transfer of a defined glycan (Glc(3)Man(9)GlcNAc(2) in eukaryotes) from the lipid carrier dolichol-pyrophosphate to an asparagine residue within an Asn-X-Ser/Thr consensus motif in nascent polypeptide chains, the first step in protein N-glycosylation. N-glycosylation occurs cotranslationally and the complex associates with the Sec61 complex at the channel-forming translocon complex that mediates protein translocation across the endoplasmic reticulum (ER). All subunits are required for a maximal enzyme activity.</text>
</comment>
<protein>
    <recommendedName>
        <fullName evidence="13">Oligosaccharyl transferase subunit</fullName>
    </recommendedName>
</protein>
<feature type="transmembrane region" description="Helical" evidence="9">
    <location>
        <begin position="297"/>
        <end position="318"/>
    </location>
</feature>
<dbReference type="InterPro" id="IPR036249">
    <property type="entry name" value="Thioredoxin-like_sf"/>
</dbReference>
<keyword evidence="8 9" id="KW-0472">Membrane</keyword>
<organism evidence="11 12">
    <name type="scientific">Polychaeton citri CBS 116435</name>
    <dbReference type="NCBI Taxonomy" id="1314669"/>
    <lineage>
        <taxon>Eukaryota</taxon>
        <taxon>Fungi</taxon>
        <taxon>Dikarya</taxon>
        <taxon>Ascomycota</taxon>
        <taxon>Pezizomycotina</taxon>
        <taxon>Dothideomycetes</taxon>
        <taxon>Dothideomycetidae</taxon>
        <taxon>Capnodiales</taxon>
        <taxon>Capnodiaceae</taxon>
        <taxon>Polychaeton</taxon>
    </lineage>
</organism>
<gene>
    <name evidence="11" type="ORF">K431DRAFT_348688</name>
</gene>
<dbReference type="GO" id="GO:0018279">
    <property type="term" value="P:protein N-linked glycosylation via asparagine"/>
    <property type="evidence" value="ECO:0007669"/>
    <property type="project" value="TreeGrafter"/>
</dbReference>
<dbReference type="InterPro" id="IPR021149">
    <property type="entry name" value="OligosaccharylTrfase_OST3/OST6"/>
</dbReference>
<feature type="transmembrane region" description="Helical" evidence="9">
    <location>
        <begin position="213"/>
        <end position="232"/>
    </location>
</feature>
<evidence type="ECO:0000256" key="9">
    <source>
        <dbReference type="SAM" id="Phobius"/>
    </source>
</evidence>
<evidence type="ECO:0000256" key="8">
    <source>
        <dbReference type="ARBA" id="ARBA00023136"/>
    </source>
</evidence>
<dbReference type="SUPFAM" id="SSF52833">
    <property type="entry name" value="Thioredoxin-like"/>
    <property type="match status" value="1"/>
</dbReference>
<evidence type="ECO:0000313" key="11">
    <source>
        <dbReference type="EMBL" id="KAF2718437.1"/>
    </source>
</evidence>
<evidence type="ECO:0000313" key="12">
    <source>
        <dbReference type="Proteomes" id="UP000799441"/>
    </source>
</evidence>
<evidence type="ECO:0000256" key="6">
    <source>
        <dbReference type="ARBA" id="ARBA00022824"/>
    </source>
</evidence>
<feature type="transmembrane region" description="Helical" evidence="9">
    <location>
        <begin position="184"/>
        <end position="206"/>
    </location>
</feature>
<dbReference type="Pfam" id="PF04756">
    <property type="entry name" value="OST3_OST6"/>
    <property type="match status" value="1"/>
</dbReference>
<evidence type="ECO:0000256" key="10">
    <source>
        <dbReference type="SAM" id="SignalP"/>
    </source>
</evidence>
<dbReference type="GO" id="GO:0008250">
    <property type="term" value="C:oligosaccharyltransferase complex"/>
    <property type="evidence" value="ECO:0007669"/>
    <property type="project" value="TreeGrafter"/>
</dbReference>
<keyword evidence="4 9" id="KW-0812">Transmembrane</keyword>
<proteinExistence type="inferred from homology"/>
<evidence type="ECO:0000256" key="3">
    <source>
        <dbReference type="ARBA" id="ARBA00009561"/>
    </source>
</evidence>
<keyword evidence="7 9" id="KW-1133">Transmembrane helix</keyword>
<evidence type="ECO:0000256" key="1">
    <source>
        <dbReference type="ARBA" id="ARBA00002791"/>
    </source>
</evidence>
<dbReference type="AlphaFoldDB" id="A0A9P4UJX2"/>
<keyword evidence="5 10" id="KW-0732">Signal</keyword>